<name>A0A6H0SHN8_9MICC</name>
<gene>
    <name evidence="3" type="ORF">D3791_07055</name>
</gene>
<feature type="transmembrane region" description="Helical" evidence="1">
    <location>
        <begin position="699"/>
        <end position="719"/>
    </location>
</feature>
<keyword evidence="4" id="KW-1185">Reference proteome</keyword>
<dbReference type="InterPro" id="IPR002823">
    <property type="entry name" value="DUF112_TM"/>
</dbReference>
<feature type="transmembrane region" description="Helical" evidence="1">
    <location>
        <begin position="667"/>
        <end position="692"/>
    </location>
</feature>
<sequence length="730" mass="75386">MLDSALAALASLADPSMLLMLLIGVVSGLVMGLIPGLGGTAAVAILLPVTFGMEPASALALLIGALAVVHTSDTVSAVLLGAPGSASASVTMLDGYAMARKGQAKRALSLAFLSSMAGGIIGAIGLTLAIPLARPLVLSFASPELFMLTVLGVALAAVLSRGNVIKGLTAGLAGLLVGMIGTAPTTAEERFTFGSLFLGDGLSLVAVALGIFGLAEIASRASQRRGDKQSVEVTGGWGSGIREWLGHWSQVLRGGLIGIWAGVLPGVGATAGTWLAYGQAVATAKDKRKFGKGDPRGIVGPESANNSVEAGDLIPTFLFGIPGGVPSAMLLGMLLTYGIQPGPSIINEHLDLMYMIIWAFAIASVLGALFCFMTVRPLSSLTKVPFSILAAGLVVIMLLGSFQDGGQLGDLWVMLLLGVAGWVLKSTGFPRAPFLIGFVLAIPMERYYFLTDSLYEGFDWMLRPGTMVFIAILVLPILWNVFKWFRARRQLGADDDPKSDSAPDAEAPLKNSVWSLGAAAVLLVVFAGSLVLSSSYSPDAKLVPQLVGWVGVIMSLLLLLTEIRTRKQAVAASHRVSVDATAYLSEQPALAPAGGTAAQAGSDSAGKHVAMANQGAAGASGTSTGSSDGPIRGLLAAGLAAGGSTWGPKWTADASFALRTFAWMGGFLILTALLGYLAAISIFLPAFLLIVARAKLKTTIIYTIVFFVLMLALPSLLPIDLPQGLLASWL</sequence>
<feature type="transmembrane region" description="Helical" evidence="1">
    <location>
        <begin position="629"/>
        <end position="647"/>
    </location>
</feature>
<proteinExistence type="predicted"/>
<protein>
    <recommendedName>
        <fullName evidence="2">DUF112 domain-containing protein</fullName>
    </recommendedName>
</protein>
<dbReference type="RefSeq" id="WP_172511735.1">
    <property type="nucleotide sequence ID" value="NZ_CP032549.1"/>
</dbReference>
<feature type="transmembrane region" description="Helical" evidence="1">
    <location>
        <begin position="408"/>
        <end position="425"/>
    </location>
</feature>
<organism evidence="3 4">
    <name type="scientific">Glutamicibacter mishrai</name>
    <dbReference type="NCBI Taxonomy" id="1775880"/>
    <lineage>
        <taxon>Bacteria</taxon>
        <taxon>Bacillati</taxon>
        <taxon>Actinomycetota</taxon>
        <taxon>Actinomycetes</taxon>
        <taxon>Micrococcales</taxon>
        <taxon>Micrococcaceae</taxon>
        <taxon>Glutamicibacter</taxon>
    </lineage>
</organism>
<keyword evidence="1" id="KW-0472">Membrane</keyword>
<keyword evidence="1" id="KW-0812">Transmembrane</keyword>
<feature type="transmembrane region" description="Helical" evidence="1">
    <location>
        <begin position="352"/>
        <end position="372"/>
    </location>
</feature>
<evidence type="ECO:0000313" key="4">
    <source>
        <dbReference type="Proteomes" id="UP000502331"/>
    </source>
</evidence>
<evidence type="ECO:0000313" key="3">
    <source>
        <dbReference type="EMBL" id="QIV86908.1"/>
    </source>
</evidence>
<dbReference type="PANTHER" id="PTHR35342:SF5">
    <property type="entry name" value="TRICARBOXYLIC TRANSPORT PROTEIN"/>
    <property type="match status" value="1"/>
</dbReference>
<evidence type="ECO:0000259" key="2">
    <source>
        <dbReference type="Pfam" id="PF01970"/>
    </source>
</evidence>
<feature type="transmembrane region" description="Helical" evidence="1">
    <location>
        <begin position="136"/>
        <end position="160"/>
    </location>
</feature>
<feature type="transmembrane region" description="Helical" evidence="1">
    <location>
        <begin position="193"/>
        <end position="215"/>
    </location>
</feature>
<feature type="transmembrane region" description="Helical" evidence="1">
    <location>
        <begin position="432"/>
        <end position="449"/>
    </location>
</feature>
<feature type="transmembrane region" description="Helical" evidence="1">
    <location>
        <begin position="16"/>
        <end position="34"/>
    </location>
</feature>
<feature type="transmembrane region" description="Helical" evidence="1">
    <location>
        <begin position="75"/>
        <end position="96"/>
    </location>
</feature>
<feature type="transmembrane region" description="Helical" evidence="1">
    <location>
        <begin position="513"/>
        <end position="536"/>
    </location>
</feature>
<feature type="transmembrane region" description="Helical" evidence="1">
    <location>
        <begin position="542"/>
        <end position="560"/>
    </location>
</feature>
<reference evidence="3 4" key="1">
    <citation type="submission" date="2018-09" db="EMBL/GenBank/DDBJ databases">
        <title>Glutamicibacter mishrai S5-52T (LMG 29155T = KCTC 39846T).</title>
        <authorList>
            <person name="Das S.K."/>
        </authorList>
    </citation>
    <scope>NUCLEOTIDE SEQUENCE [LARGE SCALE GENOMIC DNA]</scope>
    <source>
        <strain evidence="3 4">S5-52</strain>
    </source>
</reference>
<dbReference type="AlphaFoldDB" id="A0A6H0SHN8"/>
<feature type="transmembrane region" description="Helical" evidence="1">
    <location>
        <begin position="317"/>
        <end position="340"/>
    </location>
</feature>
<dbReference type="EMBL" id="CP032549">
    <property type="protein sequence ID" value="QIV86908.1"/>
    <property type="molecule type" value="Genomic_DNA"/>
</dbReference>
<dbReference type="Proteomes" id="UP000502331">
    <property type="component" value="Chromosome"/>
</dbReference>
<keyword evidence="1" id="KW-1133">Transmembrane helix</keyword>
<feature type="transmembrane region" description="Helical" evidence="1">
    <location>
        <begin position="167"/>
        <end position="187"/>
    </location>
</feature>
<dbReference type="Pfam" id="PF01970">
    <property type="entry name" value="TctA"/>
    <property type="match status" value="1"/>
</dbReference>
<feature type="transmembrane region" description="Helical" evidence="1">
    <location>
        <begin position="384"/>
        <end position="402"/>
    </location>
</feature>
<feature type="transmembrane region" description="Helical" evidence="1">
    <location>
        <begin position="108"/>
        <end position="130"/>
    </location>
</feature>
<feature type="domain" description="DUF112" evidence="2">
    <location>
        <begin position="18"/>
        <end position="435"/>
    </location>
</feature>
<accession>A0A6H0SHN8</accession>
<evidence type="ECO:0000256" key="1">
    <source>
        <dbReference type="SAM" id="Phobius"/>
    </source>
</evidence>
<feature type="transmembrane region" description="Helical" evidence="1">
    <location>
        <begin position="41"/>
        <end position="69"/>
    </location>
</feature>
<dbReference type="PANTHER" id="PTHR35342">
    <property type="entry name" value="TRICARBOXYLIC TRANSPORT PROTEIN"/>
    <property type="match status" value="1"/>
</dbReference>
<feature type="transmembrane region" description="Helical" evidence="1">
    <location>
        <begin position="461"/>
        <end position="482"/>
    </location>
</feature>